<dbReference type="OrthoDB" id="7260900at2"/>
<keyword evidence="3" id="KW-1003">Cell membrane</keyword>
<dbReference type="Gene3D" id="1.10.3720.10">
    <property type="entry name" value="MetI-like"/>
    <property type="match status" value="1"/>
</dbReference>
<evidence type="ECO:0000256" key="4">
    <source>
        <dbReference type="ARBA" id="ARBA00022692"/>
    </source>
</evidence>
<evidence type="ECO:0000313" key="9">
    <source>
        <dbReference type="EMBL" id="TDH38423.1"/>
    </source>
</evidence>
<keyword evidence="5 7" id="KW-1133">Transmembrane helix</keyword>
<reference evidence="9 10" key="1">
    <citation type="journal article" date="2013" name="Int. J. Syst. Evol. Microbiol.">
        <title>Hoeflea suaedae sp. nov., an endophytic bacterium isolated from the root of the halophyte Suaeda maritima.</title>
        <authorList>
            <person name="Chung E.J."/>
            <person name="Park J.A."/>
            <person name="Pramanik P."/>
            <person name="Bibi F."/>
            <person name="Jeon C.O."/>
            <person name="Chung Y.R."/>
        </authorList>
    </citation>
    <scope>NUCLEOTIDE SEQUENCE [LARGE SCALE GENOMIC DNA]</scope>
    <source>
        <strain evidence="9 10">YC6898</strain>
    </source>
</reference>
<keyword evidence="10" id="KW-1185">Reference proteome</keyword>
<dbReference type="InterPro" id="IPR000515">
    <property type="entry name" value="MetI-like"/>
</dbReference>
<dbReference type="Pfam" id="PF00528">
    <property type="entry name" value="BPD_transp_1"/>
    <property type="match status" value="1"/>
</dbReference>
<evidence type="ECO:0000256" key="6">
    <source>
        <dbReference type="ARBA" id="ARBA00023136"/>
    </source>
</evidence>
<evidence type="ECO:0000256" key="5">
    <source>
        <dbReference type="ARBA" id="ARBA00022989"/>
    </source>
</evidence>
<comment type="caution">
    <text evidence="9">The sequence shown here is derived from an EMBL/GenBank/DDBJ whole genome shotgun (WGS) entry which is preliminary data.</text>
</comment>
<dbReference type="PROSITE" id="PS50928">
    <property type="entry name" value="ABC_TM1"/>
    <property type="match status" value="1"/>
</dbReference>
<dbReference type="PANTHER" id="PTHR30151">
    <property type="entry name" value="ALKANE SULFONATE ABC TRANSPORTER-RELATED, MEMBRANE SUBUNIT"/>
    <property type="match status" value="1"/>
</dbReference>
<evidence type="ECO:0000256" key="3">
    <source>
        <dbReference type="ARBA" id="ARBA00022475"/>
    </source>
</evidence>
<feature type="transmembrane region" description="Helical" evidence="7">
    <location>
        <begin position="117"/>
        <end position="143"/>
    </location>
</feature>
<dbReference type="CDD" id="cd06261">
    <property type="entry name" value="TM_PBP2"/>
    <property type="match status" value="1"/>
</dbReference>
<feature type="transmembrane region" description="Helical" evidence="7">
    <location>
        <begin position="186"/>
        <end position="209"/>
    </location>
</feature>
<dbReference type="RefSeq" id="WP_133283258.1">
    <property type="nucleotide sequence ID" value="NZ_SMSI01000001.1"/>
</dbReference>
<name>A0A4R5PNL5_9HYPH</name>
<feature type="transmembrane region" description="Helical" evidence="7">
    <location>
        <begin position="75"/>
        <end position="96"/>
    </location>
</feature>
<keyword evidence="6 7" id="KW-0472">Membrane</keyword>
<evidence type="ECO:0000313" key="10">
    <source>
        <dbReference type="Proteomes" id="UP000295131"/>
    </source>
</evidence>
<protein>
    <submittedName>
        <fullName evidence="9">ABC transporter permease</fullName>
    </submittedName>
</protein>
<comment type="subcellular location">
    <subcellularLocation>
        <location evidence="1 7">Cell membrane</location>
        <topology evidence="1 7">Multi-pass membrane protein</topology>
    </subcellularLocation>
</comment>
<dbReference type="AlphaFoldDB" id="A0A4R5PNL5"/>
<dbReference type="SUPFAM" id="SSF161098">
    <property type="entry name" value="MetI-like"/>
    <property type="match status" value="1"/>
</dbReference>
<gene>
    <name evidence="9" type="ORF">E2A64_04735</name>
</gene>
<dbReference type="EMBL" id="SMSI01000001">
    <property type="protein sequence ID" value="TDH38423.1"/>
    <property type="molecule type" value="Genomic_DNA"/>
</dbReference>
<feature type="domain" description="ABC transmembrane type-1" evidence="8">
    <location>
        <begin position="68"/>
        <end position="252"/>
    </location>
</feature>
<accession>A0A4R5PNL5</accession>
<proteinExistence type="inferred from homology"/>
<evidence type="ECO:0000256" key="7">
    <source>
        <dbReference type="RuleBase" id="RU363032"/>
    </source>
</evidence>
<comment type="similarity">
    <text evidence="7">Belongs to the binding-protein-dependent transport system permease family.</text>
</comment>
<evidence type="ECO:0000259" key="8">
    <source>
        <dbReference type="PROSITE" id="PS50928"/>
    </source>
</evidence>
<evidence type="ECO:0000256" key="1">
    <source>
        <dbReference type="ARBA" id="ARBA00004651"/>
    </source>
</evidence>
<feature type="transmembrane region" description="Helical" evidence="7">
    <location>
        <begin position="230"/>
        <end position="251"/>
    </location>
</feature>
<dbReference type="Proteomes" id="UP000295131">
    <property type="component" value="Unassembled WGS sequence"/>
</dbReference>
<dbReference type="GO" id="GO:0055085">
    <property type="term" value="P:transmembrane transport"/>
    <property type="evidence" value="ECO:0007669"/>
    <property type="project" value="InterPro"/>
</dbReference>
<evidence type="ECO:0000256" key="2">
    <source>
        <dbReference type="ARBA" id="ARBA00022448"/>
    </source>
</evidence>
<keyword evidence="4 7" id="KW-0812">Transmembrane</keyword>
<organism evidence="9 10">
    <name type="scientific">Pseudohoeflea suaedae</name>
    <dbReference type="NCBI Taxonomy" id="877384"/>
    <lineage>
        <taxon>Bacteria</taxon>
        <taxon>Pseudomonadati</taxon>
        <taxon>Pseudomonadota</taxon>
        <taxon>Alphaproteobacteria</taxon>
        <taxon>Hyphomicrobiales</taxon>
        <taxon>Rhizobiaceae</taxon>
        <taxon>Pseudohoeflea</taxon>
    </lineage>
</organism>
<dbReference type="GO" id="GO:0005886">
    <property type="term" value="C:plasma membrane"/>
    <property type="evidence" value="ECO:0007669"/>
    <property type="project" value="UniProtKB-SubCell"/>
</dbReference>
<dbReference type="InterPro" id="IPR035906">
    <property type="entry name" value="MetI-like_sf"/>
</dbReference>
<dbReference type="PANTHER" id="PTHR30151:SF0">
    <property type="entry name" value="ABC TRANSPORTER PERMEASE PROTEIN MJ0413-RELATED"/>
    <property type="match status" value="1"/>
</dbReference>
<sequence>MSSTGKATIFASRATTALKGVMGVLAAFAAWEVVRQTGFIDKRDLPAVIEVMEAAYSGLVHGDISSALLETLQSWISGLALATVIGIAGGLALALLPGLELATRPILEFLRPIPSVALIPVALLVLGIGTSMQLFMISFAAVWPVLFSTKAGVESIDPRFLETGRVLGFNRAERVMRILLPASLPYIATGIRTAAAIALVLAITVEMLTGRPGIGFYIENVRLNGLTAEMWGGILVTGIFGYLVNALFVGIERFTLPWSPENRDA</sequence>
<keyword evidence="2 7" id="KW-0813">Transport</keyword>